<evidence type="ECO:0000256" key="3">
    <source>
        <dbReference type="SAM" id="Phobius"/>
    </source>
</evidence>
<dbReference type="EMBL" id="CAJZBQ010000011">
    <property type="protein sequence ID" value="CAG9313506.1"/>
    <property type="molecule type" value="Genomic_DNA"/>
</dbReference>
<proteinExistence type="predicted"/>
<reference evidence="6" key="1">
    <citation type="submission" date="2021-09" db="EMBL/GenBank/DDBJ databases">
        <authorList>
            <consortium name="AG Swart"/>
            <person name="Singh M."/>
            <person name="Singh A."/>
            <person name="Seah K."/>
            <person name="Emmerich C."/>
        </authorList>
    </citation>
    <scope>NUCLEOTIDE SEQUENCE</scope>
    <source>
        <strain evidence="6">ATCC30299</strain>
    </source>
</reference>
<gene>
    <name evidence="6" type="ORF">BSTOLATCC_MIC9322</name>
</gene>
<dbReference type="SMART" id="SM00448">
    <property type="entry name" value="REC"/>
    <property type="match status" value="1"/>
</dbReference>
<dbReference type="Pfam" id="PF00072">
    <property type="entry name" value="Response_reg"/>
    <property type="match status" value="1"/>
</dbReference>
<accession>A0AAU9II41</accession>
<feature type="domain" description="Response regulatory" evidence="5">
    <location>
        <begin position="584"/>
        <end position="709"/>
    </location>
</feature>
<feature type="transmembrane region" description="Helical" evidence="3">
    <location>
        <begin position="46"/>
        <end position="64"/>
    </location>
</feature>
<dbReference type="PROSITE" id="PS50109">
    <property type="entry name" value="HIS_KIN"/>
    <property type="match status" value="1"/>
</dbReference>
<keyword evidence="3" id="KW-0472">Membrane</keyword>
<dbReference type="InterPro" id="IPR005467">
    <property type="entry name" value="His_kinase_dom"/>
</dbReference>
<comment type="caution">
    <text evidence="6">The sequence shown here is derived from an EMBL/GenBank/DDBJ whole genome shotgun (WGS) entry which is preliminary data.</text>
</comment>
<evidence type="ECO:0008006" key="8">
    <source>
        <dbReference type="Google" id="ProtNLM"/>
    </source>
</evidence>
<keyword evidence="7" id="KW-1185">Reference proteome</keyword>
<dbReference type="PANTHER" id="PTHR43719">
    <property type="entry name" value="TWO-COMPONENT HISTIDINE KINASE"/>
    <property type="match status" value="1"/>
</dbReference>
<dbReference type="CDD" id="cd17546">
    <property type="entry name" value="REC_hyHK_CKI1_RcsC-like"/>
    <property type="match status" value="1"/>
</dbReference>
<sequence length="709" mass="81730">MERYRKLWWTEEIDHLYKLLLYFSYIFGFISIFSRAMIFLWTQNVAVKETLIFPSFHIAMIIFLKFSERWGAVGKNTAAMISTEIYNIVCLISKFFMASQMATVFQSFSFVLMTHLQLPMIRNKYLLNFILFKYIYTWFIHDMIFNSAEMTVFQFNTILAIIVLINVGIYYKQKLACERSIYLHEIEDSKDRFKIISQAFSDGIVVISSSYEIEFINDNILKLLNCSQEEIYSELSSFKFCPDRKVSEFEISDFLIDHINYAFNHLDSSEITLGITRLNNVYLQWKVRRIVWENHNSLFLTVRNVNRIIELEKRIADDNMKTVLLRSVSHELRTPLNAICFFVNDLLNKPHITKDSDEYNNLKIVSISSKLMLSLIDDLLDYSKMLAGAFSIKKIHCDFRQIVSNAFELISLQAKKKKISLICRIDPLIPERIYTDPLRLSQVLLNLLSNALKFTLSGSIEICCVLGCKNQLKIYVEDTGIGMTEEVKQKLFTEFSTNNIPNINPQGCGLGLCISNILSKALGSGPIKVKSTQSQGSTFKFSIDIFEEHLAFSRWEKIAEIEEESISHFDVIPYITATLREPIDVLIVDDNEFNRAVLGSILSQLNISYQESCDGKEAIDKILAYDQTSKMYKVVIMDCCMPDINGYEATKILVNLYKDKILKKLPIIVGYSAYSSDEDRNACFECGMVDCMPKPCPPGTLANIIKKYL</sequence>
<feature type="transmembrane region" description="Helical" evidence="3">
    <location>
        <begin position="125"/>
        <end position="145"/>
    </location>
</feature>
<dbReference type="InterPro" id="IPR004358">
    <property type="entry name" value="Sig_transdc_His_kin-like_C"/>
</dbReference>
<name>A0AAU9II41_9CILI</name>
<dbReference type="Gene3D" id="1.10.287.130">
    <property type="match status" value="1"/>
</dbReference>
<dbReference type="InterPro" id="IPR036097">
    <property type="entry name" value="HisK_dim/P_sf"/>
</dbReference>
<dbReference type="Pfam" id="PF02518">
    <property type="entry name" value="HATPase_c"/>
    <property type="match status" value="1"/>
</dbReference>
<dbReference type="SUPFAM" id="SSF52172">
    <property type="entry name" value="CheY-like"/>
    <property type="match status" value="1"/>
</dbReference>
<dbReference type="SUPFAM" id="SSF55874">
    <property type="entry name" value="ATPase domain of HSP90 chaperone/DNA topoisomerase II/histidine kinase"/>
    <property type="match status" value="1"/>
</dbReference>
<dbReference type="InterPro" id="IPR011006">
    <property type="entry name" value="CheY-like_superfamily"/>
</dbReference>
<organism evidence="6 7">
    <name type="scientific">Blepharisma stoltei</name>
    <dbReference type="NCBI Taxonomy" id="1481888"/>
    <lineage>
        <taxon>Eukaryota</taxon>
        <taxon>Sar</taxon>
        <taxon>Alveolata</taxon>
        <taxon>Ciliophora</taxon>
        <taxon>Postciliodesmatophora</taxon>
        <taxon>Heterotrichea</taxon>
        <taxon>Heterotrichida</taxon>
        <taxon>Blepharismidae</taxon>
        <taxon>Blepharisma</taxon>
    </lineage>
</organism>
<dbReference type="SMART" id="SM00388">
    <property type="entry name" value="HisKA"/>
    <property type="match status" value="1"/>
</dbReference>
<dbReference type="AlphaFoldDB" id="A0AAU9II41"/>
<evidence type="ECO:0000256" key="2">
    <source>
        <dbReference type="PROSITE-ProRule" id="PRU00169"/>
    </source>
</evidence>
<evidence type="ECO:0000313" key="6">
    <source>
        <dbReference type="EMBL" id="CAG9313506.1"/>
    </source>
</evidence>
<dbReference type="PANTHER" id="PTHR43719:SF28">
    <property type="entry name" value="PEROXIDE STRESS-ACTIVATED HISTIDINE KINASE MAK1-RELATED"/>
    <property type="match status" value="1"/>
</dbReference>
<evidence type="ECO:0000259" key="4">
    <source>
        <dbReference type="PROSITE" id="PS50109"/>
    </source>
</evidence>
<feature type="domain" description="Histidine kinase" evidence="4">
    <location>
        <begin position="327"/>
        <end position="547"/>
    </location>
</feature>
<dbReference type="CDD" id="cd00082">
    <property type="entry name" value="HisKA"/>
    <property type="match status" value="1"/>
</dbReference>
<dbReference type="SUPFAM" id="SSF55785">
    <property type="entry name" value="PYP-like sensor domain (PAS domain)"/>
    <property type="match status" value="1"/>
</dbReference>
<keyword evidence="3" id="KW-0812">Transmembrane</keyword>
<dbReference type="InterPro" id="IPR050956">
    <property type="entry name" value="2C_system_His_kinase"/>
</dbReference>
<evidence type="ECO:0000313" key="7">
    <source>
        <dbReference type="Proteomes" id="UP001162131"/>
    </source>
</evidence>
<evidence type="ECO:0000256" key="1">
    <source>
        <dbReference type="ARBA" id="ARBA00022553"/>
    </source>
</evidence>
<dbReference type="PROSITE" id="PS50110">
    <property type="entry name" value="RESPONSE_REGULATORY"/>
    <property type="match status" value="1"/>
</dbReference>
<dbReference type="Gene3D" id="3.30.565.10">
    <property type="entry name" value="Histidine kinase-like ATPase, C-terminal domain"/>
    <property type="match status" value="1"/>
</dbReference>
<dbReference type="InterPro" id="IPR001789">
    <property type="entry name" value="Sig_transdc_resp-reg_receiver"/>
</dbReference>
<dbReference type="SMART" id="SM00387">
    <property type="entry name" value="HATPase_c"/>
    <property type="match status" value="1"/>
</dbReference>
<dbReference type="Gene3D" id="3.30.450.20">
    <property type="entry name" value="PAS domain"/>
    <property type="match status" value="1"/>
</dbReference>
<dbReference type="InterPro" id="IPR036890">
    <property type="entry name" value="HATPase_C_sf"/>
</dbReference>
<keyword evidence="1 2" id="KW-0597">Phosphoprotein</keyword>
<dbReference type="InterPro" id="IPR003661">
    <property type="entry name" value="HisK_dim/P_dom"/>
</dbReference>
<dbReference type="Pfam" id="PF00512">
    <property type="entry name" value="HisKA"/>
    <property type="match status" value="1"/>
</dbReference>
<feature type="modified residue" description="4-aspartylphosphate" evidence="2">
    <location>
        <position position="638"/>
    </location>
</feature>
<dbReference type="InterPro" id="IPR003594">
    <property type="entry name" value="HATPase_dom"/>
</dbReference>
<dbReference type="InterPro" id="IPR035965">
    <property type="entry name" value="PAS-like_dom_sf"/>
</dbReference>
<dbReference type="Gene3D" id="3.40.50.2300">
    <property type="match status" value="1"/>
</dbReference>
<evidence type="ECO:0000259" key="5">
    <source>
        <dbReference type="PROSITE" id="PS50110"/>
    </source>
</evidence>
<keyword evidence="3" id="KW-1133">Transmembrane helix</keyword>
<feature type="transmembrane region" description="Helical" evidence="3">
    <location>
        <begin position="20"/>
        <end position="40"/>
    </location>
</feature>
<dbReference type="GO" id="GO:0000155">
    <property type="term" value="F:phosphorelay sensor kinase activity"/>
    <property type="evidence" value="ECO:0007669"/>
    <property type="project" value="InterPro"/>
</dbReference>
<dbReference type="Proteomes" id="UP001162131">
    <property type="component" value="Unassembled WGS sequence"/>
</dbReference>
<dbReference type="SUPFAM" id="SSF47384">
    <property type="entry name" value="Homodimeric domain of signal transducing histidine kinase"/>
    <property type="match status" value="1"/>
</dbReference>
<feature type="transmembrane region" description="Helical" evidence="3">
    <location>
        <begin position="85"/>
        <end position="105"/>
    </location>
</feature>
<dbReference type="PRINTS" id="PR00344">
    <property type="entry name" value="BCTRLSENSOR"/>
</dbReference>
<protein>
    <recommendedName>
        <fullName evidence="8">Histidine kinase</fullName>
    </recommendedName>
</protein>
<feature type="transmembrane region" description="Helical" evidence="3">
    <location>
        <begin position="152"/>
        <end position="171"/>
    </location>
</feature>